<protein>
    <submittedName>
        <fullName evidence="7">EamA family transporter</fullName>
    </submittedName>
</protein>
<keyword evidence="3 5" id="KW-1133">Transmembrane helix</keyword>
<dbReference type="Pfam" id="PF00892">
    <property type="entry name" value="EamA"/>
    <property type="match status" value="2"/>
</dbReference>
<feature type="transmembrane region" description="Helical" evidence="5">
    <location>
        <begin position="147"/>
        <end position="166"/>
    </location>
</feature>
<feature type="transmembrane region" description="Helical" evidence="5">
    <location>
        <begin position="239"/>
        <end position="261"/>
    </location>
</feature>
<feature type="transmembrane region" description="Helical" evidence="5">
    <location>
        <begin position="178"/>
        <end position="198"/>
    </location>
</feature>
<evidence type="ECO:0000313" key="7">
    <source>
        <dbReference type="EMBL" id="PTE13007.1"/>
    </source>
</evidence>
<feature type="transmembrane region" description="Helical" evidence="5">
    <location>
        <begin position="38"/>
        <end position="58"/>
    </location>
</feature>
<dbReference type="InterPro" id="IPR037185">
    <property type="entry name" value="EmrE-like"/>
</dbReference>
<dbReference type="PANTHER" id="PTHR32322">
    <property type="entry name" value="INNER MEMBRANE TRANSPORTER"/>
    <property type="match status" value="1"/>
</dbReference>
<feature type="domain" description="EamA" evidence="6">
    <location>
        <begin position="11"/>
        <end position="138"/>
    </location>
</feature>
<feature type="transmembrane region" description="Helical" evidence="5">
    <location>
        <begin position="210"/>
        <end position="232"/>
    </location>
</feature>
<evidence type="ECO:0000256" key="5">
    <source>
        <dbReference type="SAM" id="Phobius"/>
    </source>
</evidence>
<evidence type="ECO:0000256" key="3">
    <source>
        <dbReference type="ARBA" id="ARBA00022989"/>
    </source>
</evidence>
<dbReference type="EMBL" id="PZKE01000021">
    <property type="protein sequence ID" value="PTE13007.1"/>
    <property type="molecule type" value="Genomic_DNA"/>
</dbReference>
<evidence type="ECO:0000259" key="6">
    <source>
        <dbReference type="Pfam" id="PF00892"/>
    </source>
</evidence>
<feature type="transmembrane region" description="Helical" evidence="5">
    <location>
        <begin position="267"/>
        <end position="284"/>
    </location>
</feature>
<comment type="caution">
    <text evidence="7">The sequence shown here is derived from an EMBL/GenBank/DDBJ whole genome shotgun (WGS) entry which is preliminary data.</text>
</comment>
<proteinExistence type="predicted"/>
<comment type="subcellular location">
    <subcellularLocation>
        <location evidence="1">Membrane</location>
        <topology evidence="1">Multi-pass membrane protein</topology>
    </subcellularLocation>
</comment>
<feature type="transmembrane region" description="Helical" evidence="5">
    <location>
        <begin position="65"/>
        <end position="87"/>
    </location>
</feature>
<evidence type="ECO:0000256" key="1">
    <source>
        <dbReference type="ARBA" id="ARBA00004141"/>
    </source>
</evidence>
<feature type="transmembrane region" description="Helical" evidence="5">
    <location>
        <begin position="93"/>
        <end position="113"/>
    </location>
</feature>
<reference evidence="7 8" key="1">
    <citation type="submission" date="2018-03" db="EMBL/GenBank/DDBJ databases">
        <title>Rhodobacter blasticus.</title>
        <authorList>
            <person name="Meyer T.E."/>
            <person name="Miller S."/>
            <person name="Lodha T."/>
            <person name="Gandham S."/>
            <person name="Chintalapati S."/>
            <person name="Chintalapati V.R."/>
        </authorList>
    </citation>
    <scope>NUCLEOTIDE SEQUENCE [LARGE SCALE GENOMIC DNA]</scope>
    <source>
        <strain evidence="7 8">DSM 2131</strain>
    </source>
</reference>
<keyword evidence="8" id="KW-1185">Reference proteome</keyword>
<dbReference type="GO" id="GO:0016020">
    <property type="term" value="C:membrane"/>
    <property type="evidence" value="ECO:0007669"/>
    <property type="project" value="UniProtKB-SubCell"/>
</dbReference>
<evidence type="ECO:0000256" key="4">
    <source>
        <dbReference type="ARBA" id="ARBA00023136"/>
    </source>
</evidence>
<dbReference type="InterPro" id="IPR050638">
    <property type="entry name" value="AA-Vitamin_Transporters"/>
</dbReference>
<feature type="transmembrane region" description="Helical" evidence="5">
    <location>
        <begin position="125"/>
        <end position="141"/>
    </location>
</feature>
<feature type="domain" description="EamA" evidence="6">
    <location>
        <begin position="148"/>
        <end position="284"/>
    </location>
</feature>
<organism evidence="7 8">
    <name type="scientific">Fuscovulum blasticum DSM 2131</name>
    <dbReference type="NCBI Taxonomy" id="1188250"/>
    <lineage>
        <taxon>Bacteria</taxon>
        <taxon>Pseudomonadati</taxon>
        <taxon>Pseudomonadota</taxon>
        <taxon>Alphaproteobacteria</taxon>
        <taxon>Rhodobacterales</taxon>
        <taxon>Paracoccaceae</taxon>
        <taxon>Pseudogemmobacter</taxon>
    </lineage>
</organism>
<evidence type="ECO:0000256" key="2">
    <source>
        <dbReference type="ARBA" id="ARBA00022692"/>
    </source>
</evidence>
<name>A0A2T4J561_FUSBL</name>
<dbReference type="SUPFAM" id="SSF103481">
    <property type="entry name" value="Multidrug resistance efflux transporter EmrE"/>
    <property type="match status" value="2"/>
</dbReference>
<evidence type="ECO:0000313" key="8">
    <source>
        <dbReference type="Proteomes" id="UP000241362"/>
    </source>
</evidence>
<dbReference type="PANTHER" id="PTHR32322:SF9">
    <property type="entry name" value="AMINO-ACID METABOLITE EFFLUX PUMP-RELATED"/>
    <property type="match status" value="1"/>
</dbReference>
<accession>A0A2T4J561</accession>
<dbReference type="AlphaFoldDB" id="A0A2T4J561"/>
<dbReference type="InterPro" id="IPR000620">
    <property type="entry name" value="EamA_dom"/>
</dbReference>
<keyword evidence="4 5" id="KW-0472">Membrane</keyword>
<dbReference type="Proteomes" id="UP000241362">
    <property type="component" value="Unassembled WGS sequence"/>
</dbReference>
<keyword evidence="2 5" id="KW-0812">Transmembrane</keyword>
<gene>
    <name evidence="7" type="ORF">C5F44_15640</name>
</gene>
<sequence>MPMPRSDLIRLFCLSLLWGGSFILVAIALQCLPALSVVMGRVGLAAVILALALALRGVPLPPRQAVPALLVMGLLNNAVPFTLFALAQGQIGGGLAAIVNATTPLWTVIVAHLATTDERLTPARLAGVATGFAGVVVMAGRSSGGEVWAIVACLGAALSYGCASVWGRRFRAMGLLPAQTALGQLIASSLMILPVWLLVDHPWALPFPGWGPLAAVGVLAAASTAFAYLLFFRILAGSGAVAISLVTFLIPVSAVAMGVAFLGESLLPRHLAGMALIAAGLWFLQRRRA</sequence>